<feature type="transmembrane region" description="Helical" evidence="9">
    <location>
        <begin position="52"/>
        <end position="72"/>
    </location>
</feature>
<dbReference type="GO" id="GO:0016020">
    <property type="term" value="C:membrane"/>
    <property type="evidence" value="ECO:0007669"/>
    <property type="project" value="InterPro"/>
</dbReference>
<organism evidence="10 11">
    <name type="scientific">Candidatus Spechtbacteria bacterium RIFCSPLOWO2_12_FULL_38_22</name>
    <dbReference type="NCBI Taxonomy" id="1802165"/>
    <lineage>
        <taxon>Bacteria</taxon>
        <taxon>Candidatus Spechtiibacteriota</taxon>
    </lineage>
</organism>
<evidence type="ECO:0000256" key="2">
    <source>
        <dbReference type="ARBA" id="ARBA00022448"/>
    </source>
</evidence>
<dbReference type="STRING" id="1802165.A3F94_02640"/>
<sequence length="636" mass="69625">MFFLVPLTISFLALIYSIYTSQKHFFGKLGNIEIAALASKVQKISFVYLFRLYRIIGVFALIILIVILSVPFLDFSTALGFIIGVVGAGLVAYISLLFLNKLNSKIADNSYKGLIESFRSILEGGNIFSVFILGLSLFIISLYRITLDPSAEDLVAMTLGATLVMAFSRIGIASYTQTVLTDKKFFIDSGRKKTEKESRDPQIVASLVGYDIEDGIGLPTIIFGIFTISITGAIIIGSSVLGDTILPSLIAAVGLFSSFIGVKLVRAGTTTNILKNIFLSVFATVLVASVILFPLLAWVLSASPQYSDVSVWLSSIFGFWAAGFISCFYYIARWKNLGVIKSIATITLTIPIFIGFSYVLAGIYAVSLFVVAFVSVGSSIVSLLVFSSVTDNARSFSKITELPQESINTIDKLHFISRIFRVGVNVYTWFASVLASIIMFFLYKQEITSKATHLDFALDNPTVLASLFLGGSLIYWILYFTYHFPQKIRLRLVGYLSKQLKELRGKAGRTINPDHNAFVGMIASSVFRESILLLSIIILVPLVVSLLFGAEALGGLVVGSIILGTFLAMHIIFDSEDKVVNALKNKSPDKFAKIINRILDSDNMVGIGDSYSYVGTLMVSILSIAVFSVFLVIFLI</sequence>
<evidence type="ECO:0000313" key="10">
    <source>
        <dbReference type="EMBL" id="OGZ62203.1"/>
    </source>
</evidence>
<feature type="transmembrane region" description="Helical" evidence="9">
    <location>
        <begin position="120"/>
        <end position="143"/>
    </location>
</feature>
<comment type="caution">
    <text evidence="10">The sequence shown here is derived from an EMBL/GenBank/DDBJ whole genome shotgun (WGS) entry which is preliminary data.</text>
</comment>
<keyword evidence="4" id="KW-0460">Magnesium</keyword>
<evidence type="ECO:0000256" key="1">
    <source>
        <dbReference type="ARBA" id="ARBA00004127"/>
    </source>
</evidence>
<accession>A0A1G2HID0</accession>
<feature type="transmembrane region" description="Helical" evidence="9">
    <location>
        <begin position="339"/>
        <end position="360"/>
    </location>
</feature>
<dbReference type="Proteomes" id="UP000176770">
    <property type="component" value="Unassembled WGS sequence"/>
</dbReference>
<keyword evidence="3 9" id="KW-0812">Transmembrane</keyword>
<dbReference type="Pfam" id="PF03030">
    <property type="entry name" value="H_PPase"/>
    <property type="match status" value="2"/>
</dbReference>
<feature type="transmembrane region" description="Helical" evidence="9">
    <location>
        <begin position="277"/>
        <end position="300"/>
    </location>
</feature>
<keyword evidence="5" id="KW-1278">Translocase</keyword>
<comment type="subcellular location">
    <subcellularLocation>
        <location evidence="1">Endomembrane system</location>
        <topology evidence="1">Multi-pass membrane protein</topology>
    </subcellularLocation>
</comment>
<keyword evidence="6 9" id="KW-1133">Transmembrane helix</keyword>
<dbReference type="AlphaFoldDB" id="A0A1G2HID0"/>
<evidence type="ECO:0000256" key="5">
    <source>
        <dbReference type="ARBA" id="ARBA00022967"/>
    </source>
</evidence>
<dbReference type="PANTHER" id="PTHR31998">
    <property type="entry name" value="K(+)-INSENSITIVE PYROPHOSPHATE-ENERGIZED PROTON PUMP"/>
    <property type="match status" value="1"/>
</dbReference>
<feature type="transmembrane region" description="Helical" evidence="9">
    <location>
        <begin position="531"/>
        <end position="550"/>
    </location>
</feature>
<dbReference type="InterPro" id="IPR004131">
    <property type="entry name" value="PPase-energised_H-pump"/>
</dbReference>
<name>A0A1G2HID0_9BACT</name>
<feature type="transmembrane region" description="Helical" evidence="9">
    <location>
        <begin position="155"/>
        <end position="175"/>
    </location>
</feature>
<feature type="transmembrane region" description="Helical" evidence="9">
    <location>
        <begin position="216"/>
        <end position="239"/>
    </location>
</feature>
<keyword evidence="8 9" id="KW-0472">Membrane</keyword>
<evidence type="ECO:0000256" key="9">
    <source>
        <dbReference type="SAM" id="Phobius"/>
    </source>
</evidence>
<feature type="transmembrane region" description="Helical" evidence="9">
    <location>
        <begin position="556"/>
        <end position="573"/>
    </location>
</feature>
<evidence type="ECO:0000256" key="3">
    <source>
        <dbReference type="ARBA" id="ARBA00022692"/>
    </source>
</evidence>
<feature type="transmembrane region" description="Helical" evidence="9">
    <location>
        <begin position="422"/>
        <end position="443"/>
    </location>
</feature>
<evidence type="ECO:0000256" key="6">
    <source>
        <dbReference type="ARBA" id="ARBA00022989"/>
    </source>
</evidence>
<dbReference type="GO" id="GO:0004427">
    <property type="term" value="F:inorganic diphosphate phosphatase activity"/>
    <property type="evidence" value="ECO:0007669"/>
    <property type="project" value="InterPro"/>
</dbReference>
<dbReference type="GO" id="GO:0012505">
    <property type="term" value="C:endomembrane system"/>
    <property type="evidence" value="ECO:0007669"/>
    <property type="project" value="UniProtKB-SubCell"/>
</dbReference>
<feature type="transmembrane region" description="Helical" evidence="9">
    <location>
        <begin position="312"/>
        <end position="332"/>
    </location>
</feature>
<dbReference type="GO" id="GO:0009678">
    <property type="term" value="F:diphosphate hydrolysis-driven proton transmembrane transporter activity"/>
    <property type="evidence" value="ECO:0007669"/>
    <property type="project" value="InterPro"/>
</dbReference>
<protein>
    <submittedName>
        <fullName evidence="10">Uncharacterized protein</fullName>
    </submittedName>
</protein>
<keyword evidence="7" id="KW-0406">Ion transport</keyword>
<feature type="transmembrane region" description="Helical" evidence="9">
    <location>
        <begin position="78"/>
        <end position="99"/>
    </location>
</feature>
<keyword evidence="2" id="KW-0813">Transport</keyword>
<feature type="transmembrane region" description="Helical" evidence="9">
    <location>
        <begin position="611"/>
        <end position="635"/>
    </location>
</feature>
<evidence type="ECO:0000313" key="11">
    <source>
        <dbReference type="Proteomes" id="UP000176770"/>
    </source>
</evidence>
<evidence type="ECO:0000256" key="7">
    <source>
        <dbReference type="ARBA" id="ARBA00023065"/>
    </source>
</evidence>
<dbReference type="EMBL" id="MHOK01000005">
    <property type="protein sequence ID" value="OGZ62203.1"/>
    <property type="molecule type" value="Genomic_DNA"/>
</dbReference>
<feature type="transmembrane region" description="Helical" evidence="9">
    <location>
        <begin position="463"/>
        <end position="482"/>
    </location>
</feature>
<evidence type="ECO:0000256" key="8">
    <source>
        <dbReference type="ARBA" id="ARBA00023136"/>
    </source>
</evidence>
<gene>
    <name evidence="10" type="ORF">A3F94_02640</name>
</gene>
<proteinExistence type="predicted"/>
<feature type="transmembrane region" description="Helical" evidence="9">
    <location>
        <begin position="245"/>
        <end position="265"/>
    </location>
</feature>
<feature type="transmembrane region" description="Helical" evidence="9">
    <location>
        <begin position="366"/>
        <end position="389"/>
    </location>
</feature>
<evidence type="ECO:0000256" key="4">
    <source>
        <dbReference type="ARBA" id="ARBA00022842"/>
    </source>
</evidence>
<reference evidence="10 11" key="1">
    <citation type="journal article" date="2016" name="Nat. Commun.">
        <title>Thousands of microbial genomes shed light on interconnected biogeochemical processes in an aquifer system.</title>
        <authorList>
            <person name="Anantharaman K."/>
            <person name="Brown C.T."/>
            <person name="Hug L.A."/>
            <person name="Sharon I."/>
            <person name="Castelle C.J."/>
            <person name="Probst A.J."/>
            <person name="Thomas B.C."/>
            <person name="Singh A."/>
            <person name="Wilkins M.J."/>
            <person name="Karaoz U."/>
            <person name="Brodie E.L."/>
            <person name="Williams K.H."/>
            <person name="Hubbard S.S."/>
            <person name="Banfield J.F."/>
        </authorList>
    </citation>
    <scope>NUCLEOTIDE SEQUENCE [LARGE SCALE GENOMIC DNA]</scope>
</reference>